<dbReference type="Proteomes" id="UP000265703">
    <property type="component" value="Unassembled WGS sequence"/>
</dbReference>
<dbReference type="GO" id="GO:0008195">
    <property type="term" value="F:phosphatidate phosphatase activity"/>
    <property type="evidence" value="ECO:0007669"/>
    <property type="project" value="InterPro"/>
</dbReference>
<sequence>MEKSHFTTKASKYIKGKYFTSTVTSKTEVREINEEINVDTQTSISLQENSTTELNDLHNCILIPSYAKRVEGNMWLARVRGWAYGTSQTRKKKLVLAMARRVAGLNKDDEQSKLLEDRISMFLTKNIRNQRYEVQITSLAHPSHMELDKDPNADDDDNGDDYGDDDDVKSNLSENTSNSTSTIYQDLSNTENTGHFYGTIEIPVEIVDEWVAKAQKEGYKDENHTRLLKLKALPEGRKCARPSYGSVSLIEVEGISVISDIDDTIKLTNIVGGPRAALSNTFLYDLCEVPGMAKVYMDWYNKGASIHYVSNSPWQLFPMLKQFFHTKRFPPGSAHLKLYNDLVKKLFEEPGLSKYNYITEIFEDFPSRKFILIGDSGENDMEIYSKIANKYPKQILHVFIRDVSTEILKKLPERSRSFSFIPTRSSSNISIRTTKTMPPAVDTNNIIDSDIEYSVSSPEPLTPITPSDMALQKFSDRVEACKALVPNGAFTLFKSSEDYHVIIIST</sequence>
<organism evidence="3 4">
    <name type="scientific">Glomus cerebriforme</name>
    <dbReference type="NCBI Taxonomy" id="658196"/>
    <lineage>
        <taxon>Eukaryota</taxon>
        <taxon>Fungi</taxon>
        <taxon>Fungi incertae sedis</taxon>
        <taxon>Mucoromycota</taxon>
        <taxon>Glomeromycotina</taxon>
        <taxon>Glomeromycetes</taxon>
        <taxon>Glomerales</taxon>
        <taxon>Glomeraceae</taxon>
        <taxon>Glomus</taxon>
    </lineage>
</organism>
<evidence type="ECO:0000313" key="3">
    <source>
        <dbReference type="EMBL" id="RIA94375.1"/>
    </source>
</evidence>
<keyword evidence="4" id="KW-1185">Reference proteome</keyword>
<evidence type="ECO:0000259" key="2">
    <source>
        <dbReference type="Pfam" id="PF09949"/>
    </source>
</evidence>
<dbReference type="InterPro" id="IPR019236">
    <property type="entry name" value="APP1_cat"/>
</dbReference>
<feature type="compositionally biased region" description="Low complexity" evidence="1">
    <location>
        <begin position="170"/>
        <end position="182"/>
    </location>
</feature>
<feature type="domain" description="Phosphatidate phosphatase APP1 catalytic" evidence="2">
    <location>
        <begin position="255"/>
        <end position="402"/>
    </location>
</feature>
<dbReference type="GO" id="GO:0030479">
    <property type="term" value="C:actin cortical patch"/>
    <property type="evidence" value="ECO:0007669"/>
    <property type="project" value="TreeGrafter"/>
</dbReference>
<evidence type="ECO:0000256" key="1">
    <source>
        <dbReference type="SAM" id="MobiDB-lite"/>
    </source>
</evidence>
<feature type="region of interest" description="Disordered" evidence="1">
    <location>
        <begin position="142"/>
        <end position="185"/>
    </location>
</feature>
<feature type="compositionally biased region" description="Basic and acidic residues" evidence="1">
    <location>
        <begin position="143"/>
        <end position="152"/>
    </location>
</feature>
<feature type="compositionally biased region" description="Acidic residues" evidence="1">
    <location>
        <begin position="153"/>
        <end position="167"/>
    </location>
</feature>
<dbReference type="OrthoDB" id="2117591at2759"/>
<dbReference type="STRING" id="658196.A0A397TD50"/>
<protein>
    <recommendedName>
        <fullName evidence="2">Phosphatidate phosphatase APP1 catalytic domain-containing protein</fullName>
    </recommendedName>
</protein>
<dbReference type="EMBL" id="QKYT01000082">
    <property type="protein sequence ID" value="RIA94375.1"/>
    <property type="molecule type" value="Genomic_DNA"/>
</dbReference>
<comment type="caution">
    <text evidence="3">The sequence shown here is derived from an EMBL/GenBank/DDBJ whole genome shotgun (WGS) entry which is preliminary data.</text>
</comment>
<evidence type="ECO:0000313" key="4">
    <source>
        <dbReference type="Proteomes" id="UP000265703"/>
    </source>
</evidence>
<dbReference type="AlphaFoldDB" id="A0A397TD50"/>
<accession>A0A397TD50</accession>
<name>A0A397TD50_9GLOM</name>
<dbReference type="PANTHER" id="PTHR28208">
    <property type="entry name" value="PHOSPHATIDATE PHOSPHATASE APP1"/>
    <property type="match status" value="1"/>
</dbReference>
<dbReference type="PANTHER" id="PTHR28208:SF3">
    <property type="entry name" value="PHOSPHATIDATE PHOSPHATASE APP1"/>
    <property type="match status" value="1"/>
</dbReference>
<proteinExistence type="predicted"/>
<reference evidence="3 4" key="1">
    <citation type="submission" date="2018-06" db="EMBL/GenBank/DDBJ databases">
        <title>Comparative genomics reveals the genomic features of Rhizophagus irregularis, R. cerebriforme, R. diaphanum and Gigaspora rosea, and their symbiotic lifestyle signature.</title>
        <authorList>
            <person name="Morin E."/>
            <person name="San Clemente H."/>
            <person name="Chen E.C.H."/>
            <person name="De La Providencia I."/>
            <person name="Hainaut M."/>
            <person name="Kuo A."/>
            <person name="Kohler A."/>
            <person name="Murat C."/>
            <person name="Tang N."/>
            <person name="Roy S."/>
            <person name="Loubradou J."/>
            <person name="Henrissat B."/>
            <person name="Grigoriev I.V."/>
            <person name="Corradi N."/>
            <person name="Roux C."/>
            <person name="Martin F.M."/>
        </authorList>
    </citation>
    <scope>NUCLEOTIDE SEQUENCE [LARGE SCALE GENOMIC DNA]</scope>
    <source>
        <strain evidence="3 4">DAOM 227022</strain>
    </source>
</reference>
<dbReference type="Pfam" id="PF09949">
    <property type="entry name" value="APP1_cat"/>
    <property type="match status" value="1"/>
</dbReference>
<dbReference type="InterPro" id="IPR052935">
    <property type="entry name" value="Mg2+_PAP"/>
</dbReference>
<gene>
    <name evidence="3" type="ORF">C1645_567137</name>
</gene>